<evidence type="ECO:0000256" key="1">
    <source>
        <dbReference type="ARBA" id="ARBA00001933"/>
    </source>
</evidence>
<dbReference type="GO" id="GO:0030170">
    <property type="term" value="F:pyridoxal phosphate binding"/>
    <property type="evidence" value="ECO:0007669"/>
    <property type="project" value="InterPro"/>
</dbReference>
<proteinExistence type="inferred from homology"/>
<comment type="cofactor">
    <cofactor evidence="1">
        <name>pyridoxal 5'-phosphate</name>
        <dbReference type="ChEBI" id="CHEBI:597326"/>
    </cofactor>
</comment>
<dbReference type="InterPro" id="IPR015422">
    <property type="entry name" value="PyrdxlP-dep_Trfase_small"/>
</dbReference>
<name>A0AAV7JL86_9METZ</name>
<reference evidence="8 9" key="1">
    <citation type="journal article" date="2023" name="BMC Biol.">
        <title>The compact genome of the sponge Oopsacas minuta (Hexactinellida) is lacking key metazoan core genes.</title>
        <authorList>
            <person name="Santini S."/>
            <person name="Schenkelaars Q."/>
            <person name="Jourda C."/>
            <person name="Duchesne M."/>
            <person name="Belahbib H."/>
            <person name="Rocher C."/>
            <person name="Selva M."/>
            <person name="Riesgo A."/>
            <person name="Vervoort M."/>
            <person name="Leys S.P."/>
            <person name="Kodjabachian L."/>
            <person name="Le Bivic A."/>
            <person name="Borchiellini C."/>
            <person name="Claverie J.M."/>
            <person name="Renard E."/>
        </authorList>
    </citation>
    <scope>NUCLEOTIDE SEQUENCE [LARGE SCALE GENOMIC DNA]</scope>
    <source>
        <strain evidence="8">SPO-2</strain>
    </source>
</reference>
<dbReference type="Gene3D" id="3.90.1150.10">
    <property type="entry name" value="Aspartate Aminotransferase, domain 1"/>
    <property type="match status" value="1"/>
</dbReference>
<evidence type="ECO:0000313" key="9">
    <source>
        <dbReference type="Proteomes" id="UP001165289"/>
    </source>
</evidence>
<dbReference type="AlphaFoldDB" id="A0AAV7JL86"/>
<organism evidence="8 9">
    <name type="scientific">Oopsacas minuta</name>
    <dbReference type="NCBI Taxonomy" id="111878"/>
    <lineage>
        <taxon>Eukaryota</taxon>
        <taxon>Metazoa</taxon>
        <taxon>Porifera</taxon>
        <taxon>Hexactinellida</taxon>
        <taxon>Hexasterophora</taxon>
        <taxon>Lyssacinosida</taxon>
        <taxon>Leucopsacidae</taxon>
        <taxon>Oopsacas</taxon>
    </lineage>
</organism>
<dbReference type="EMBL" id="JAKMXF010000321">
    <property type="protein sequence ID" value="KAI6649195.1"/>
    <property type="molecule type" value="Genomic_DNA"/>
</dbReference>
<evidence type="ECO:0000256" key="2">
    <source>
        <dbReference type="ARBA" id="ARBA00007441"/>
    </source>
</evidence>
<comment type="caution">
    <text evidence="8">The sequence shown here is derived from an EMBL/GenBank/DDBJ whole genome shotgun (WGS) entry which is preliminary data.</text>
</comment>
<dbReference type="PANTHER" id="PTHR43807">
    <property type="entry name" value="FI04487P"/>
    <property type="match status" value="1"/>
</dbReference>
<evidence type="ECO:0000313" key="8">
    <source>
        <dbReference type="EMBL" id="KAI6649195.1"/>
    </source>
</evidence>
<accession>A0AAV7JL86</accession>
<dbReference type="Gene3D" id="3.40.640.10">
    <property type="entry name" value="Type I PLP-dependent aspartate aminotransferase-like (Major domain)"/>
    <property type="match status" value="1"/>
</dbReference>
<evidence type="ECO:0000256" key="6">
    <source>
        <dbReference type="ARBA" id="ARBA00024016"/>
    </source>
</evidence>
<gene>
    <name evidence="8" type="ORF">LOD99_11564</name>
</gene>
<evidence type="ECO:0000256" key="4">
    <source>
        <dbReference type="ARBA" id="ARBA00022679"/>
    </source>
</evidence>
<evidence type="ECO:0000259" key="7">
    <source>
        <dbReference type="Pfam" id="PF00155"/>
    </source>
</evidence>
<comment type="similarity">
    <text evidence="2">Belongs to the class-I pyridoxal-phosphate-dependent aminotransferase family.</text>
</comment>
<dbReference type="FunFam" id="3.40.640.10:FF:000024">
    <property type="entry name" value="Kynurenine--oxoglutarate transaminase 3"/>
    <property type="match status" value="1"/>
</dbReference>
<evidence type="ECO:0000256" key="5">
    <source>
        <dbReference type="ARBA" id="ARBA00022898"/>
    </source>
</evidence>
<keyword evidence="5" id="KW-0663">Pyridoxal phosphate</keyword>
<keyword evidence="4" id="KW-0808">Transferase</keyword>
<dbReference type="GO" id="GO:0005739">
    <property type="term" value="C:mitochondrion"/>
    <property type="evidence" value="ECO:0007669"/>
    <property type="project" value="TreeGrafter"/>
</dbReference>
<evidence type="ECO:0000256" key="3">
    <source>
        <dbReference type="ARBA" id="ARBA00022576"/>
    </source>
</evidence>
<dbReference type="InterPro" id="IPR051326">
    <property type="entry name" value="Kynurenine-oxoglutarate_AT"/>
</dbReference>
<dbReference type="GO" id="GO:0016212">
    <property type="term" value="F:kynurenine-oxoglutarate transaminase activity"/>
    <property type="evidence" value="ECO:0007669"/>
    <property type="project" value="TreeGrafter"/>
</dbReference>
<protein>
    <submittedName>
        <fullName evidence="8">Tyrosine aminotransferase</fullName>
    </submittedName>
</protein>
<dbReference type="SUPFAM" id="SSF53383">
    <property type="entry name" value="PLP-dependent transferases"/>
    <property type="match status" value="1"/>
</dbReference>
<feature type="domain" description="Aminotransferase class I/classII large" evidence="7">
    <location>
        <begin position="61"/>
        <end position="442"/>
    </location>
</feature>
<dbReference type="InterPro" id="IPR015424">
    <property type="entry name" value="PyrdxlP-dep_Trfase"/>
</dbReference>
<dbReference type="InterPro" id="IPR015421">
    <property type="entry name" value="PyrdxlP-dep_Trfase_major"/>
</dbReference>
<dbReference type="Pfam" id="PF00155">
    <property type="entry name" value="Aminotran_1_2"/>
    <property type="match status" value="1"/>
</dbReference>
<dbReference type="Proteomes" id="UP001165289">
    <property type="component" value="Unassembled WGS sequence"/>
</dbReference>
<dbReference type="CDD" id="cd00609">
    <property type="entry name" value="AAT_like"/>
    <property type="match status" value="1"/>
</dbReference>
<dbReference type="InterPro" id="IPR004839">
    <property type="entry name" value="Aminotransferase_I/II_large"/>
</dbReference>
<keyword evidence="3 8" id="KW-0032">Aminotransferase</keyword>
<sequence length="447" mass="50290">MQQFRHFFNQSNHFIFRATQSRHFTTSLPSLSSKSSANRLEGLRPSVWVEFTQMVAKFKPVSNLGQGFPDFDPPKFLLDSLHKAALDPSAHQYPLSKGHTPLLEAIARYYSPLYKRELNPNSNISVSNGAYGCLYATSQAFVNPGDEVVIIEPFYDCYINQVMLGGGHLKFVPLRATKADPKTSQDWAIDPDELAKAFTNKTKLLIINNPNNPLGKVYSKPELKVVADLCQKYDTICVSDEVYEFNTFDGLPHERMATLDGMWERTLTTHSAGKIFSVTGWKTGWTIGPKDLLDSIAVIHSSSLYCTVRPTQIALAEGFERESSLVNDPTRSYIEELRNYLQDRRDELCSGLKSVGIVPITPSGTYFLLGNMDIFGTPFTPGKFGSGTRDYQLARWMYEEVGVGVIPPSAFYSEPHSHLADRFMRFSFARTPESIDKAINAIRKYNQ</sequence>
<dbReference type="PANTHER" id="PTHR43807:SF20">
    <property type="entry name" value="FI04487P"/>
    <property type="match status" value="1"/>
</dbReference>
<keyword evidence="9" id="KW-1185">Reference proteome</keyword>
<comment type="pathway">
    <text evidence="6">Amino-acid degradation; L-kynurenine degradation; kynurenate from L-kynurenine: step 1/2.</text>
</comment>